<dbReference type="AlphaFoldDB" id="A0A660HUW6"/>
<evidence type="ECO:0000313" key="3">
    <source>
        <dbReference type="EMBL" id="NLK31379.1"/>
    </source>
</evidence>
<dbReference type="Gene3D" id="2.30.30.240">
    <property type="entry name" value="PRC-barrel domain"/>
    <property type="match status" value="1"/>
</dbReference>
<reference evidence="3 5" key="3">
    <citation type="journal article" date="2020" name="Biotechnol. Biofuels">
        <title>New insights from the biogas microbiome by comprehensive genome-resolved metagenomics of nearly 1600 species originating from multiple anaerobic digesters.</title>
        <authorList>
            <person name="Campanaro S."/>
            <person name="Treu L."/>
            <person name="Rodriguez-R L.M."/>
            <person name="Kovalovszki A."/>
            <person name="Ziels R.M."/>
            <person name="Maus I."/>
            <person name="Zhu X."/>
            <person name="Kougias P.G."/>
            <person name="Basile A."/>
            <person name="Luo G."/>
            <person name="Schluter A."/>
            <person name="Konstantinidis K.T."/>
            <person name="Angelidaki I."/>
        </authorList>
    </citation>
    <scope>NUCLEOTIDE SEQUENCE [LARGE SCALE GENOMIC DNA]</scope>
    <source>
        <strain evidence="3">AS22ysBPME_46</strain>
    </source>
</reference>
<reference evidence="2 4" key="1">
    <citation type="journal article" date="2016" name="Int. J. Syst. Evol. Microbiol.">
        <title>Methanosarcina flavescens sp. nov., a methanogenic archaeon isolated from a full-scale anaerobic digester.</title>
        <authorList>
            <person name="Kern T."/>
            <person name="Fischer M.A."/>
            <person name="Deppenmeier U."/>
            <person name="Schmitz R.A."/>
            <person name="Rother M."/>
        </authorList>
    </citation>
    <scope>NUCLEOTIDE SEQUENCE [LARGE SCALE GENOMIC DNA]</scope>
    <source>
        <strain evidence="2 4">E03.2</strain>
    </source>
</reference>
<name>A0A660HUW6_9EURY</name>
<dbReference type="PANTHER" id="PTHR38137">
    <property type="entry name" value="PRC-BARREL DOMAIN PROTEIN"/>
    <property type="match status" value="1"/>
</dbReference>
<evidence type="ECO:0000313" key="5">
    <source>
        <dbReference type="Proteomes" id="UP000585579"/>
    </source>
</evidence>
<feature type="domain" description="PRC-barrel" evidence="1">
    <location>
        <begin position="3"/>
        <end position="81"/>
    </location>
</feature>
<dbReference type="SUPFAM" id="SSF50346">
    <property type="entry name" value="PRC-barrel domain"/>
    <property type="match status" value="1"/>
</dbReference>
<gene>
    <name evidence="2" type="ORF">AOB57_011045</name>
    <name evidence="3" type="ORF">GX302_00645</name>
</gene>
<dbReference type="GeneID" id="53688655"/>
<dbReference type="OrthoDB" id="85079at2157"/>
<reference evidence="2" key="2">
    <citation type="submission" date="2018-10" db="EMBL/GenBank/DDBJ databases">
        <authorList>
            <person name="Fischer M.A."/>
            <person name="Kern T."/>
            <person name="Deppenmeier U."/>
            <person name="Schmitz R.A."/>
            <person name="Rother M."/>
        </authorList>
    </citation>
    <scope>NUCLEOTIDE SEQUENCE</scope>
    <source>
        <strain evidence="2">E03.2</strain>
    </source>
</reference>
<dbReference type="KEGG" id="mfz:AOB57_011045"/>
<keyword evidence="4" id="KW-1185">Reference proteome</keyword>
<evidence type="ECO:0000313" key="2">
    <source>
        <dbReference type="EMBL" id="AYK15655.1"/>
    </source>
</evidence>
<dbReference type="InterPro" id="IPR011033">
    <property type="entry name" value="PRC_barrel-like_sf"/>
</dbReference>
<dbReference type="EMBL" id="JAAYQL010000005">
    <property type="protein sequence ID" value="NLK31379.1"/>
    <property type="molecule type" value="Genomic_DNA"/>
</dbReference>
<dbReference type="InterPro" id="IPR027275">
    <property type="entry name" value="PRC-brl_dom"/>
</dbReference>
<evidence type="ECO:0000313" key="4">
    <source>
        <dbReference type="Proteomes" id="UP000053087"/>
    </source>
</evidence>
<dbReference type="PANTHER" id="PTHR38137:SF2">
    <property type="entry name" value="PRC-BARREL DOMAIN-CONTAINING PROTEIN"/>
    <property type="match status" value="1"/>
</dbReference>
<proteinExistence type="predicted"/>
<organism evidence="2 4">
    <name type="scientific">Methanosarcina flavescens</name>
    <dbReference type="NCBI Taxonomy" id="1715806"/>
    <lineage>
        <taxon>Archaea</taxon>
        <taxon>Methanobacteriati</taxon>
        <taxon>Methanobacteriota</taxon>
        <taxon>Stenosarchaea group</taxon>
        <taxon>Methanomicrobia</taxon>
        <taxon>Methanosarcinales</taxon>
        <taxon>Methanosarcinaceae</taxon>
        <taxon>Methanosarcina</taxon>
    </lineage>
</organism>
<dbReference type="EMBL" id="CP032683">
    <property type="protein sequence ID" value="AYK15655.1"/>
    <property type="molecule type" value="Genomic_DNA"/>
</dbReference>
<dbReference type="RefSeq" id="WP_054299366.1">
    <property type="nucleotide sequence ID" value="NZ_CP032683.1"/>
</dbReference>
<protein>
    <submittedName>
        <fullName evidence="2">PRC-barrel domain containing protein</fullName>
    </submittedName>
</protein>
<sequence length="83" mass="9427">MSKEFARNLFNKQVMATDGTEIGVLSNIVVEIRGGNIIDMMVIPNPNFDTTRYRKEDNFILIPFDSVSAIKDYIIIDKMKAKA</sequence>
<dbReference type="Proteomes" id="UP000053087">
    <property type="component" value="Chromosome"/>
</dbReference>
<dbReference type="Proteomes" id="UP000585579">
    <property type="component" value="Unassembled WGS sequence"/>
</dbReference>
<dbReference type="Pfam" id="PF05239">
    <property type="entry name" value="PRC"/>
    <property type="match status" value="1"/>
</dbReference>
<accession>A0A660HUW6</accession>
<evidence type="ECO:0000259" key="1">
    <source>
        <dbReference type="Pfam" id="PF05239"/>
    </source>
</evidence>